<dbReference type="SFLD" id="SFLDG01063">
    <property type="entry name" value="activating_enzymes__group_1"/>
    <property type="match status" value="1"/>
</dbReference>
<keyword evidence="10" id="KW-0411">Iron-sulfur</keyword>
<organism evidence="13 14">
    <name type="scientific">Insulibacter thermoxylanivorax</name>
    <dbReference type="NCBI Taxonomy" id="2749268"/>
    <lineage>
        <taxon>Bacteria</taxon>
        <taxon>Bacillati</taxon>
        <taxon>Bacillota</taxon>
        <taxon>Bacilli</taxon>
        <taxon>Bacillales</taxon>
        <taxon>Paenibacillaceae</taxon>
        <taxon>Insulibacter</taxon>
    </lineage>
</organism>
<dbReference type="RefSeq" id="WP_200967491.1">
    <property type="nucleotide sequence ID" value="NZ_BMAQ01000040.1"/>
</dbReference>
<comment type="catalytic activity">
    <reaction evidence="11">
        <text>glycyl-[protein] + reduced [flavodoxin] + S-adenosyl-L-methionine = glycin-2-yl radical-[protein] + semiquinone [flavodoxin] + 5'-deoxyadenosine + L-methionine + H(+)</text>
        <dbReference type="Rhea" id="RHEA:61976"/>
        <dbReference type="Rhea" id="RHEA-COMP:10622"/>
        <dbReference type="Rhea" id="RHEA-COMP:14480"/>
        <dbReference type="Rhea" id="RHEA-COMP:15993"/>
        <dbReference type="Rhea" id="RHEA-COMP:15994"/>
        <dbReference type="ChEBI" id="CHEBI:15378"/>
        <dbReference type="ChEBI" id="CHEBI:17319"/>
        <dbReference type="ChEBI" id="CHEBI:29947"/>
        <dbReference type="ChEBI" id="CHEBI:32722"/>
        <dbReference type="ChEBI" id="CHEBI:57618"/>
        <dbReference type="ChEBI" id="CHEBI:57844"/>
        <dbReference type="ChEBI" id="CHEBI:59789"/>
        <dbReference type="ChEBI" id="CHEBI:140311"/>
    </reaction>
</comment>
<keyword evidence="8 12" id="KW-0560">Oxidoreductase</keyword>
<evidence type="ECO:0000256" key="7">
    <source>
        <dbReference type="ARBA" id="ARBA00022723"/>
    </source>
</evidence>
<dbReference type="PROSITE" id="PS01087">
    <property type="entry name" value="RADICAL_ACTIVATING"/>
    <property type="match status" value="1"/>
</dbReference>
<dbReference type="PANTHER" id="PTHR30352">
    <property type="entry name" value="PYRUVATE FORMATE-LYASE-ACTIVATING ENZYME"/>
    <property type="match status" value="1"/>
</dbReference>
<name>A0A916VIG6_9BACL</name>
<dbReference type="GO" id="GO:0051539">
    <property type="term" value="F:4 iron, 4 sulfur cluster binding"/>
    <property type="evidence" value="ECO:0007669"/>
    <property type="project" value="UniProtKB-KW"/>
</dbReference>
<sequence length="168" mass="18983">MDTYIRIAGLIKESIVDGPGIRLVVFAQGCKHNCPGCHNPETHSFDEGSLVTVDSIIEQAKRNPLLDGITFSGGEPFEQAQAFAVLARESHKLDLDVMTYTGYSYEYIIRNSSKHKGWEELLNETDILVDGKFELDKRNVLLKFRGSENQRIIDIKRSKAENRIVILD</sequence>
<dbReference type="InterPro" id="IPR034457">
    <property type="entry name" value="Organic_radical-activating"/>
</dbReference>
<dbReference type="Proteomes" id="UP000654993">
    <property type="component" value="Unassembled WGS sequence"/>
</dbReference>
<dbReference type="PIRSF" id="PIRSF000368">
    <property type="entry name" value="NrdG"/>
    <property type="match status" value="1"/>
</dbReference>
<dbReference type="EMBL" id="BMAQ01000040">
    <property type="protein sequence ID" value="GFR39290.1"/>
    <property type="molecule type" value="Genomic_DNA"/>
</dbReference>
<comment type="function">
    <text evidence="2 12">Activation of anaerobic ribonucleoside-triphosphate reductase under anaerobic conditions by generation of an organic free radical, using S-adenosylmethionine and reduced flavodoxin as cosubstrates to produce 5'-deoxy-adenosine.</text>
</comment>
<evidence type="ECO:0000256" key="1">
    <source>
        <dbReference type="ARBA" id="ARBA00001966"/>
    </source>
</evidence>
<dbReference type="Pfam" id="PF13353">
    <property type="entry name" value="Fer4_12"/>
    <property type="match status" value="1"/>
</dbReference>
<dbReference type="GO" id="GO:0043365">
    <property type="term" value="F:[formate-C-acetyltransferase]-activating enzyme activity"/>
    <property type="evidence" value="ECO:0007669"/>
    <property type="project" value="InterPro"/>
</dbReference>
<gene>
    <name evidence="13" type="ORF">PRECH8_25860</name>
</gene>
<keyword evidence="7" id="KW-0479">Metal-binding</keyword>
<evidence type="ECO:0000256" key="9">
    <source>
        <dbReference type="ARBA" id="ARBA00023004"/>
    </source>
</evidence>
<evidence type="ECO:0000256" key="11">
    <source>
        <dbReference type="ARBA" id="ARBA00047365"/>
    </source>
</evidence>
<protein>
    <recommendedName>
        <fullName evidence="4 12">Anaerobic ribonucleoside-triphosphate reductase-activating protein</fullName>
        <ecNumber evidence="12">1.97.1.-</ecNumber>
    </recommendedName>
</protein>
<dbReference type="PANTHER" id="PTHR30352:SF2">
    <property type="entry name" value="ANAEROBIC RIBONUCLEOSIDE-TRIPHOSPHATE REDUCTASE-ACTIVATING PROTEIN"/>
    <property type="match status" value="1"/>
</dbReference>
<keyword evidence="5" id="KW-0004">4Fe-4S</keyword>
<dbReference type="CDD" id="cd01335">
    <property type="entry name" value="Radical_SAM"/>
    <property type="match status" value="1"/>
</dbReference>
<evidence type="ECO:0000256" key="4">
    <source>
        <dbReference type="ARBA" id="ARBA00014281"/>
    </source>
</evidence>
<dbReference type="InterPro" id="IPR001989">
    <property type="entry name" value="Radical_activat_CS"/>
</dbReference>
<dbReference type="InterPro" id="IPR013785">
    <property type="entry name" value="Aldolase_TIM"/>
</dbReference>
<dbReference type="EC" id="1.97.1.-" evidence="12"/>
<evidence type="ECO:0000256" key="6">
    <source>
        <dbReference type="ARBA" id="ARBA00022691"/>
    </source>
</evidence>
<dbReference type="GO" id="GO:0004748">
    <property type="term" value="F:ribonucleoside-diphosphate reductase activity, thioredoxin disulfide as acceptor"/>
    <property type="evidence" value="ECO:0007669"/>
    <property type="project" value="TreeGrafter"/>
</dbReference>
<keyword evidence="6" id="KW-0949">S-adenosyl-L-methionine</keyword>
<dbReference type="NCBIfam" id="TIGR02491">
    <property type="entry name" value="NrdG"/>
    <property type="match status" value="1"/>
</dbReference>
<reference evidence="13" key="1">
    <citation type="submission" date="2020-08" db="EMBL/GenBank/DDBJ databases">
        <authorList>
            <person name="Uke A."/>
            <person name="Chhe C."/>
            <person name="Baramee S."/>
            <person name="Kosugi A."/>
        </authorList>
    </citation>
    <scope>NUCLEOTIDE SEQUENCE</scope>
    <source>
        <strain evidence="13">DA-C8</strain>
    </source>
</reference>
<evidence type="ECO:0000256" key="12">
    <source>
        <dbReference type="PIRNR" id="PIRNR000368"/>
    </source>
</evidence>
<evidence type="ECO:0000256" key="2">
    <source>
        <dbReference type="ARBA" id="ARBA00003852"/>
    </source>
</evidence>
<evidence type="ECO:0000256" key="3">
    <source>
        <dbReference type="ARBA" id="ARBA00009777"/>
    </source>
</evidence>
<dbReference type="GO" id="GO:0046872">
    <property type="term" value="F:metal ion binding"/>
    <property type="evidence" value="ECO:0007669"/>
    <property type="project" value="UniProtKB-KW"/>
</dbReference>
<dbReference type="SFLD" id="SFLDG01066">
    <property type="entry name" value="organic_radical-activating_enz"/>
    <property type="match status" value="1"/>
</dbReference>
<dbReference type="SFLD" id="SFLDF00299">
    <property type="entry name" value="anaerobic_ribonucleoside-triph"/>
    <property type="match status" value="1"/>
</dbReference>
<evidence type="ECO:0000313" key="13">
    <source>
        <dbReference type="EMBL" id="GFR39290.1"/>
    </source>
</evidence>
<dbReference type="SFLD" id="SFLDS00029">
    <property type="entry name" value="Radical_SAM"/>
    <property type="match status" value="1"/>
</dbReference>
<keyword evidence="9" id="KW-0408">Iron</keyword>
<dbReference type="AlphaFoldDB" id="A0A916VIG6"/>
<evidence type="ECO:0000256" key="8">
    <source>
        <dbReference type="ARBA" id="ARBA00023002"/>
    </source>
</evidence>
<evidence type="ECO:0000313" key="14">
    <source>
        <dbReference type="Proteomes" id="UP000654993"/>
    </source>
</evidence>
<comment type="caution">
    <text evidence="13">The sequence shown here is derived from an EMBL/GenBank/DDBJ whole genome shotgun (WGS) entry which is preliminary data.</text>
</comment>
<reference evidence="13" key="2">
    <citation type="journal article" date="2021" name="Data Brief">
        <title>Draft genome sequence data of the facultative, thermophilic, xylanolytic bacterium Paenibacillus sp. strain DA-C8.</title>
        <authorList>
            <person name="Chhe C."/>
            <person name="Uke A."/>
            <person name="Baramee S."/>
            <person name="Ungkulpasvich U."/>
            <person name="Tachaapaikoon C."/>
            <person name="Pason P."/>
            <person name="Waeonukul R."/>
            <person name="Ratanakhanokchai K."/>
            <person name="Kosugi A."/>
        </authorList>
    </citation>
    <scope>NUCLEOTIDE SEQUENCE</scope>
    <source>
        <strain evidence="13">DA-C8</strain>
    </source>
</reference>
<evidence type="ECO:0000256" key="10">
    <source>
        <dbReference type="ARBA" id="ARBA00023014"/>
    </source>
</evidence>
<dbReference type="InterPro" id="IPR007197">
    <property type="entry name" value="rSAM"/>
</dbReference>
<dbReference type="InterPro" id="IPR012837">
    <property type="entry name" value="NrdG"/>
</dbReference>
<accession>A0A916VIG6</accession>
<dbReference type="Gene3D" id="3.20.20.70">
    <property type="entry name" value="Aldolase class I"/>
    <property type="match status" value="1"/>
</dbReference>
<dbReference type="InterPro" id="IPR058240">
    <property type="entry name" value="rSAM_sf"/>
</dbReference>
<evidence type="ECO:0000256" key="5">
    <source>
        <dbReference type="ARBA" id="ARBA00022485"/>
    </source>
</evidence>
<keyword evidence="14" id="KW-1185">Reference proteome</keyword>
<dbReference type="SUPFAM" id="SSF102114">
    <property type="entry name" value="Radical SAM enzymes"/>
    <property type="match status" value="1"/>
</dbReference>
<comment type="cofactor">
    <cofactor evidence="1">
        <name>[4Fe-4S] cluster</name>
        <dbReference type="ChEBI" id="CHEBI:49883"/>
    </cofactor>
</comment>
<comment type="similarity">
    <text evidence="3 12">Belongs to the organic radical-activating enzymes family.</text>
</comment>
<proteinExistence type="inferred from homology"/>